<dbReference type="PANTHER" id="PTHR24410:SF47">
    <property type="entry name" value="BTB DOMAIN-CONTAINING PROTEIN"/>
    <property type="match status" value="1"/>
</dbReference>
<evidence type="ECO:0000313" key="2">
    <source>
        <dbReference type="Proteomes" id="UP000095285"/>
    </source>
</evidence>
<dbReference type="Gene3D" id="2.60.210.10">
    <property type="entry name" value="Apoptosis, Tumor Necrosis Factor Receptor Associated Protein 2, Chain A"/>
    <property type="match status" value="1"/>
</dbReference>
<sequence length="418" mass="48651">MMGQELKIRAVVNPLTPELTDLPGMDCFADDREALNDFTKYFNNAHLSDVALLVGDEIYPAHRIILTKSSEVFDQMLSKKWNGDKKELELVEDPPCQRVFAAFLRFLYCNHVFLHPENALSILILADKYNVSNLKKPLISACIKALAWHFEEMIVSEEWEKEWLSLDRDQLIELLRSNDLVLSNEFRLWEAVQRWLVTSSHPERRGNTASPLMASIIPFIKFPFMTADELTIVERSPLVDLYPKLFHPQISLAYKFQALPLASRANCKEFTGSQFILRNYTDIRWDKRITVRADDLHHDRSVDQAYNITTRSSTFPLQAWNWKLKLTGQLMPNSHEELRMFLVSDDIDQPRSIEYLMQIVNERKVIQSFSSKKNFTKTRYSADIEIQKKIDLSELYTDNSPLLVNGELHLQITLRPID</sequence>
<name>A0A1I7VBF4_LOALO</name>
<reference evidence="2" key="1">
    <citation type="submission" date="2012-04" db="EMBL/GenBank/DDBJ databases">
        <title>The Genome Sequence of Loa loa.</title>
        <authorList>
            <consortium name="The Broad Institute Genome Sequencing Platform"/>
            <consortium name="Broad Institute Genome Sequencing Center for Infectious Disease"/>
            <person name="Nutman T.B."/>
            <person name="Fink D.L."/>
            <person name="Russ C."/>
            <person name="Young S."/>
            <person name="Zeng Q."/>
            <person name="Gargeya S."/>
            <person name="Alvarado L."/>
            <person name="Berlin A."/>
            <person name="Chapman S.B."/>
            <person name="Chen Z."/>
            <person name="Freedman E."/>
            <person name="Gellesch M."/>
            <person name="Goldberg J."/>
            <person name="Griggs A."/>
            <person name="Gujja S."/>
            <person name="Heilman E.R."/>
            <person name="Heiman D."/>
            <person name="Howarth C."/>
            <person name="Mehta T."/>
            <person name="Neiman D."/>
            <person name="Pearson M."/>
            <person name="Roberts A."/>
            <person name="Saif S."/>
            <person name="Shea T."/>
            <person name="Shenoy N."/>
            <person name="Sisk P."/>
            <person name="Stolte C."/>
            <person name="Sykes S."/>
            <person name="White J."/>
            <person name="Yandava C."/>
            <person name="Haas B."/>
            <person name="Henn M.R."/>
            <person name="Nusbaum C."/>
            <person name="Birren B."/>
        </authorList>
    </citation>
    <scope>NUCLEOTIDE SEQUENCE [LARGE SCALE GENOMIC DNA]</scope>
</reference>
<dbReference type="WBParaSite" id="EN70_1195">
    <property type="protein sequence ID" value="EN70_1195"/>
    <property type="gene ID" value="EN70_1195"/>
</dbReference>
<feature type="domain" description="BTB" evidence="1">
    <location>
        <begin position="48"/>
        <end position="116"/>
    </location>
</feature>
<dbReference type="eggNOG" id="KOG2075">
    <property type="taxonomic scope" value="Eukaryota"/>
</dbReference>
<reference evidence="3" key="2">
    <citation type="submission" date="2016-11" db="UniProtKB">
        <authorList>
            <consortium name="WormBaseParasite"/>
        </authorList>
    </citation>
    <scope>IDENTIFICATION</scope>
</reference>
<dbReference type="SUPFAM" id="SSF49599">
    <property type="entry name" value="TRAF domain-like"/>
    <property type="match status" value="1"/>
</dbReference>
<dbReference type="AlphaFoldDB" id="A0A1I7VBF4"/>
<evidence type="ECO:0000259" key="1">
    <source>
        <dbReference type="PROSITE" id="PS50097"/>
    </source>
</evidence>
<dbReference type="STRING" id="7209.A0A1I7VBF4"/>
<protein>
    <submittedName>
        <fullName evidence="3">BTB domain-containing protein</fullName>
    </submittedName>
</protein>
<dbReference type="Pfam" id="PF00651">
    <property type="entry name" value="BTB"/>
    <property type="match status" value="1"/>
</dbReference>
<accession>A0A1I7VBF4</accession>
<dbReference type="SMART" id="SM00225">
    <property type="entry name" value="BTB"/>
    <property type="match status" value="1"/>
</dbReference>
<organism evidence="2 3">
    <name type="scientific">Loa loa</name>
    <name type="common">Eye worm</name>
    <name type="synonym">Filaria loa</name>
    <dbReference type="NCBI Taxonomy" id="7209"/>
    <lineage>
        <taxon>Eukaryota</taxon>
        <taxon>Metazoa</taxon>
        <taxon>Ecdysozoa</taxon>
        <taxon>Nematoda</taxon>
        <taxon>Chromadorea</taxon>
        <taxon>Rhabditida</taxon>
        <taxon>Spirurina</taxon>
        <taxon>Spiruromorpha</taxon>
        <taxon>Filarioidea</taxon>
        <taxon>Onchocercidae</taxon>
        <taxon>Loa</taxon>
    </lineage>
</organism>
<dbReference type="PROSITE" id="PS50097">
    <property type="entry name" value="BTB"/>
    <property type="match status" value="1"/>
</dbReference>
<dbReference type="SMART" id="SM00875">
    <property type="entry name" value="BACK"/>
    <property type="match status" value="1"/>
</dbReference>
<evidence type="ECO:0000313" key="3">
    <source>
        <dbReference type="WBParaSite" id="EN70_1195"/>
    </source>
</evidence>
<dbReference type="SUPFAM" id="SSF54695">
    <property type="entry name" value="POZ domain"/>
    <property type="match status" value="1"/>
</dbReference>
<dbReference type="Gene3D" id="3.30.710.10">
    <property type="entry name" value="Potassium Channel Kv1.1, Chain A"/>
    <property type="match status" value="1"/>
</dbReference>
<dbReference type="Proteomes" id="UP000095285">
    <property type="component" value="Unassembled WGS sequence"/>
</dbReference>
<dbReference type="InterPro" id="IPR011333">
    <property type="entry name" value="SKP1/BTB/POZ_sf"/>
</dbReference>
<dbReference type="Gene3D" id="1.25.40.420">
    <property type="match status" value="1"/>
</dbReference>
<dbReference type="InterPro" id="IPR051481">
    <property type="entry name" value="BTB-POZ/Galectin-3-binding"/>
</dbReference>
<dbReference type="InterPro" id="IPR008974">
    <property type="entry name" value="TRAF-like"/>
</dbReference>
<keyword evidence="2" id="KW-1185">Reference proteome</keyword>
<proteinExistence type="predicted"/>
<dbReference type="InterPro" id="IPR000210">
    <property type="entry name" value="BTB/POZ_dom"/>
</dbReference>
<dbReference type="InterPro" id="IPR011705">
    <property type="entry name" value="BACK"/>
</dbReference>
<dbReference type="PANTHER" id="PTHR24410">
    <property type="entry name" value="HL07962P-RELATED"/>
    <property type="match status" value="1"/>
</dbReference>